<feature type="signal peptide" evidence="11">
    <location>
        <begin position="1"/>
        <end position="21"/>
    </location>
</feature>
<protein>
    <recommendedName>
        <fullName evidence="3">cathepsin X</fullName>
        <ecNumber evidence="3">3.4.18.1</ecNumber>
    </recommendedName>
</protein>
<keyword evidence="5 11" id="KW-0732">Signal</keyword>
<proteinExistence type="inferred from homology"/>
<reference evidence="13 14" key="1">
    <citation type="submission" date="2024-04" db="EMBL/GenBank/DDBJ databases">
        <authorList>
            <consortium name="Genoscope - CEA"/>
            <person name="William W."/>
        </authorList>
    </citation>
    <scope>NUCLEOTIDE SEQUENCE [LARGE SCALE GENOMIC DNA]</scope>
</reference>
<dbReference type="GO" id="GO:0016807">
    <property type="term" value="F:cysteine-type carboxypeptidase activity"/>
    <property type="evidence" value="ECO:0007669"/>
    <property type="project" value="UniProtKB-EC"/>
</dbReference>
<gene>
    <name evidence="13" type="ORF">GSLYS_00002231001</name>
</gene>
<dbReference type="GO" id="GO:0006508">
    <property type="term" value="P:proteolysis"/>
    <property type="evidence" value="ECO:0007669"/>
    <property type="project" value="UniProtKB-KW"/>
</dbReference>
<evidence type="ECO:0000256" key="6">
    <source>
        <dbReference type="ARBA" id="ARBA00022801"/>
    </source>
</evidence>
<dbReference type="InterPro" id="IPR025661">
    <property type="entry name" value="Pept_asp_AS"/>
</dbReference>
<keyword evidence="14" id="KW-1185">Reference proteome</keyword>
<evidence type="ECO:0000256" key="1">
    <source>
        <dbReference type="ARBA" id="ARBA00001594"/>
    </source>
</evidence>
<dbReference type="CDD" id="cd02698">
    <property type="entry name" value="Peptidase_C1A_CathepsinX"/>
    <property type="match status" value="1"/>
</dbReference>
<dbReference type="FunFam" id="3.90.70.10:FF:000060">
    <property type="entry name" value="Cathepsin Z"/>
    <property type="match status" value="1"/>
</dbReference>
<feature type="chain" id="PRO_5043606808" description="cathepsin X" evidence="11">
    <location>
        <begin position="22"/>
        <end position="336"/>
    </location>
</feature>
<keyword evidence="6" id="KW-0378">Hydrolase</keyword>
<comment type="similarity">
    <text evidence="2">Belongs to the peptidase C1 family.</text>
</comment>
<evidence type="ECO:0000256" key="4">
    <source>
        <dbReference type="ARBA" id="ARBA00022670"/>
    </source>
</evidence>
<dbReference type="InterPro" id="IPR033157">
    <property type="entry name" value="CTSZ"/>
</dbReference>
<dbReference type="Gene3D" id="3.90.70.10">
    <property type="entry name" value="Cysteine proteinases"/>
    <property type="match status" value="1"/>
</dbReference>
<dbReference type="PANTHER" id="PTHR12411">
    <property type="entry name" value="CYSTEINE PROTEASE FAMILY C1-RELATED"/>
    <property type="match status" value="1"/>
</dbReference>
<dbReference type="PRINTS" id="PR00705">
    <property type="entry name" value="PAPAIN"/>
</dbReference>
<comment type="catalytic activity">
    <reaction evidence="1">
        <text>Release of C-terminal amino acid residues with broad specificity, but lacks action on C-terminal proline. Shows weak endopeptidase activity.</text>
        <dbReference type="EC" id="3.4.18.1"/>
    </reaction>
</comment>
<keyword evidence="9" id="KW-1015">Disulfide bond</keyword>
<evidence type="ECO:0000256" key="9">
    <source>
        <dbReference type="ARBA" id="ARBA00023157"/>
    </source>
</evidence>
<evidence type="ECO:0000256" key="5">
    <source>
        <dbReference type="ARBA" id="ARBA00022729"/>
    </source>
</evidence>
<dbReference type="InterPro" id="IPR013128">
    <property type="entry name" value="Peptidase_C1A"/>
</dbReference>
<dbReference type="InterPro" id="IPR038765">
    <property type="entry name" value="Papain-like_cys_pep_sf"/>
</dbReference>
<dbReference type="AlphaFoldDB" id="A0AAV2H337"/>
<dbReference type="PROSITE" id="PS00640">
    <property type="entry name" value="THIOL_PROTEASE_ASN"/>
    <property type="match status" value="1"/>
</dbReference>
<dbReference type="SUPFAM" id="SSF54001">
    <property type="entry name" value="Cysteine proteinases"/>
    <property type="match status" value="1"/>
</dbReference>
<evidence type="ECO:0000256" key="3">
    <source>
        <dbReference type="ARBA" id="ARBA00012516"/>
    </source>
</evidence>
<evidence type="ECO:0000259" key="12">
    <source>
        <dbReference type="SMART" id="SM00645"/>
    </source>
</evidence>
<dbReference type="SMART" id="SM00645">
    <property type="entry name" value="Pept_C1"/>
    <property type="match status" value="1"/>
</dbReference>
<dbReference type="Proteomes" id="UP001497497">
    <property type="component" value="Unassembled WGS sequence"/>
</dbReference>
<evidence type="ECO:0000256" key="10">
    <source>
        <dbReference type="ARBA" id="ARBA00023180"/>
    </source>
</evidence>
<organism evidence="13 14">
    <name type="scientific">Lymnaea stagnalis</name>
    <name type="common">Great pond snail</name>
    <name type="synonym">Helix stagnalis</name>
    <dbReference type="NCBI Taxonomy" id="6523"/>
    <lineage>
        <taxon>Eukaryota</taxon>
        <taxon>Metazoa</taxon>
        <taxon>Spiralia</taxon>
        <taxon>Lophotrochozoa</taxon>
        <taxon>Mollusca</taxon>
        <taxon>Gastropoda</taxon>
        <taxon>Heterobranchia</taxon>
        <taxon>Euthyneura</taxon>
        <taxon>Panpulmonata</taxon>
        <taxon>Hygrophila</taxon>
        <taxon>Lymnaeoidea</taxon>
        <taxon>Lymnaeidae</taxon>
        <taxon>Lymnaea</taxon>
    </lineage>
</organism>
<accession>A0AAV2H337</accession>
<sequence>MGLKTLFFTFTLSMLVSFTETRSTYSKSFVRPMSVEFESEVNQEDFPLNAGNRLNLNKKIAKQSPPCYIKKSNFSDASQIIKTSKRPFEDAQILGNLSAAFDWRNVNGVNYVSTTRNQHIPQYCGSCWAMGSTSSMADRINIKRKGAWPSAYLSAQEVIDCADAGSCQGGDDKLVYRYASKDGIPDETCNNYQAQNGACNGMNMCKTCSYGGKCAEVTSFKRWKVSQYGAVAGREAMMAEIQTNGPISCGIEATEGLDNYTGGIYKEHKLFPMINHIVSVAGWGVEDGVEYWIVRNSWGTYWGEQGWLRIVTSKYGGGKYNLAIESDCAYADVIVD</sequence>
<keyword evidence="4" id="KW-0645">Protease</keyword>
<keyword evidence="10" id="KW-0325">Glycoprotein</keyword>
<evidence type="ECO:0000256" key="8">
    <source>
        <dbReference type="ARBA" id="ARBA00023145"/>
    </source>
</evidence>
<feature type="domain" description="Peptidase C1A papain C-terminal" evidence="12">
    <location>
        <begin position="97"/>
        <end position="332"/>
    </location>
</feature>
<dbReference type="Pfam" id="PF00112">
    <property type="entry name" value="Peptidase_C1"/>
    <property type="match status" value="1"/>
</dbReference>
<dbReference type="EC" id="3.4.18.1" evidence="3"/>
<dbReference type="InterPro" id="IPR000668">
    <property type="entry name" value="Peptidase_C1A_C"/>
</dbReference>
<evidence type="ECO:0000256" key="7">
    <source>
        <dbReference type="ARBA" id="ARBA00022807"/>
    </source>
</evidence>
<keyword evidence="8" id="KW-0865">Zymogen</keyword>
<evidence type="ECO:0000313" key="14">
    <source>
        <dbReference type="Proteomes" id="UP001497497"/>
    </source>
</evidence>
<evidence type="ECO:0000313" key="13">
    <source>
        <dbReference type="EMBL" id="CAL1528061.1"/>
    </source>
</evidence>
<evidence type="ECO:0000256" key="11">
    <source>
        <dbReference type="SAM" id="SignalP"/>
    </source>
</evidence>
<comment type="caution">
    <text evidence="13">The sequence shown here is derived from an EMBL/GenBank/DDBJ whole genome shotgun (WGS) entry which is preliminary data.</text>
</comment>
<dbReference type="EMBL" id="CAXITT010000026">
    <property type="protein sequence ID" value="CAL1528061.1"/>
    <property type="molecule type" value="Genomic_DNA"/>
</dbReference>
<evidence type="ECO:0000256" key="2">
    <source>
        <dbReference type="ARBA" id="ARBA00008455"/>
    </source>
</evidence>
<keyword evidence="7" id="KW-0788">Thiol protease</keyword>
<name>A0AAV2H337_LYMST</name>